<dbReference type="Proteomes" id="UP001177670">
    <property type="component" value="Unassembled WGS sequence"/>
</dbReference>
<sequence>MPIGANEIAGRLLLLQGSRRNNFSWPAGQVLRDHAIPAKYDYFGGGKKYGEVERLPCMKHAKVNVDVICHDEKALYPMSDTVSRIRQSAPMEIDVQVSGDKSRNSKFPPFLPNAPAAR</sequence>
<dbReference type="AlphaFoldDB" id="A0AA40KRP2"/>
<reference evidence="2" key="1">
    <citation type="submission" date="2021-10" db="EMBL/GenBank/DDBJ databases">
        <title>Melipona bicolor Genome sequencing and assembly.</title>
        <authorList>
            <person name="Araujo N.S."/>
            <person name="Arias M.C."/>
        </authorList>
    </citation>
    <scope>NUCLEOTIDE SEQUENCE</scope>
    <source>
        <strain evidence="2">USP_2M_L1-L4_2017</strain>
        <tissue evidence="2">Whole body</tissue>
    </source>
</reference>
<organism evidence="2 3">
    <name type="scientific">Melipona bicolor</name>
    <dbReference type="NCBI Taxonomy" id="60889"/>
    <lineage>
        <taxon>Eukaryota</taxon>
        <taxon>Metazoa</taxon>
        <taxon>Ecdysozoa</taxon>
        <taxon>Arthropoda</taxon>
        <taxon>Hexapoda</taxon>
        <taxon>Insecta</taxon>
        <taxon>Pterygota</taxon>
        <taxon>Neoptera</taxon>
        <taxon>Endopterygota</taxon>
        <taxon>Hymenoptera</taxon>
        <taxon>Apocrita</taxon>
        <taxon>Aculeata</taxon>
        <taxon>Apoidea</taxon>
        <taxon>Anthophila</taxon>
        <taxon>Apidae</taxon>
        <taxon>Melipona</taxon>
    </lineage>
</organism>
<name>A0AA40KRP2_9HYME</name>
<proteinExistence type="predicted"/>
<gene>
    <name evidence="2" type="ORF">K0M31_018521</name>
</gene>
<comment type="caution">
    <text evidence="2">The sequence shown here is derived from an EMBL/GenBank/DDBJ whole genome shotgun (WGS) entry which is preliminary data.</text>
</comment>
<accession>A0AA40KRP2</accession>
<evidence type="ECO:0000313" key="2">
    <source>
        <dbReference type="EMBL" id="KAK1130389.1"/>
    </source>
</evidence>
<feature type="region of interest" description="Disordered" evidence="1">
    <location>
        <begin position="95"/>
        <end position="118"/>
    </location>
</feature>
<protein>
    <submittedName>
        <fullName evidence="2">Uncharacterized protein</fullName>
    </submittedName>
</protein>
<evidence type="ECO:0000256" key="1">
    <source>
        <dbReference type="SAM" id="MobiDB-lite"/>
    </source>
</evidence>
<dbReference type="EMBL" id="JAHYIQ010000007">
    <property type="protein sequence ID" value="KAK1130389.1"/>
    <property type="molecule type" value="Genomic_DNA"/>
</dbReference>
<keyword evidence="3" id="KW-1185">Reference proteome</keyword>
<evidence type="ECO:0000313" key="3">
    <source>
        <dbReference type="Proteomes" id="UP001177670"/>
    </source>
</evidence>
<feature type="non-terminal residue" evidence="2">
    <location>
        <position position="118"/>
    </location>
</feature>